<sequence length="113" mass="13030">MHKEDTRTLEIPRTDEVYKMPRVTKVPRVIQDFAEEISMAIQQPKEKTNVEMMATHALAIIGKIRDEATNKTNQVLTLTQQINHLISDLQTSHHQMEELHLALRAKMTSLESL</sequence>
<dbReference type="Proteomes" id="UP000886520">
    <property type="component" value="Chromosome 22"/>
</dbReference>
<organism evidence="1 2">
    <name type="scientific">Adiantum capillus-veneris</name>
    <name type="common">Maidenhair fern</name>
    <dbReference type="NCBI Taxonomy" id="13818"/>
    <lineage>
        <taxon>Eukaryota</taxon>
        <taxon>Viridiplantae</taxon>
        <taxon>Streptophyta</taxon>
        <taxon>Embryophyta</taxon>
        <taxon>Tracheophyta</taxon>
        <taxon>Polypodiopsida</taxon>
        <taxon>Polypodiidae</taxon>
        <taxon>Polypodiales</taxon>
        <taxon>Pteridineae</taxon>
        <taxon>Pteridaceae</taxon>
        <taxon>Vittarioideae</taxon>
        <taxon>Adiantum</taxon>
    </lineage>
</organism>
<gene>
    <name evidence="1" type="ORF">GOP47_0023062</name>
</gene>
<comment type="caution">
    <text evidence="1">The sequence shown here is derived from an EMBL/GenBank/DDBJ whole genome shotgun (WGS) entry which is preliminary data.</text>
</comment>
<protein>
    <submittedName>
        <fullName evidence="1">Uncharacterized protein</fullName>
    </submittedName>
</protein>
<dbReference type="EMBL" id="JABFUD020000022">
    <property type="protein sequence ID" value="KAI5062523.1"/>
    <property type="molecule type" value="Genomic_DNA"/>
</dbReference>
<name>A0A9D4U7N7_ADICA</name>
<proteinExistence type="predicted"/>
<evidence type="ECO:0000313" key="1">
    <source>
        <dbReference type="EMBL" id="KAI5062523.1"/>
    </source>
</evidence>
<reference evidence="1" key="1">
    <citation type="submission" date="2021-01" db="EMBL/GenBank/DDBJ databases">
        <title>Adiantum capillus-veneris genome.</title>
        <authorList>
            <person name="Fang Y."/>
            <person name="Liao Q."/>
        </authorList>
    </citation>
    <scope>NUCLEOTIDE SEQUENCE</scope>
    <source>
        <strain evidence="1">H3</strain>
        <tissue evidence="1">Leaf</tissue>
    </source>
</reference>
<evidence type="ECO:0000313" key="2">
    <source>
        <dbReference type="Proteomes" id="UP000886520"/>
    </source>
</evidence>
<dbReference type="AlphaFoldDB" id="A0A9D4U7N7"/>
<keyword evidence="2" id="KW-1185">Reference proteome</keyword>
<accession>A0A9D4U7N7</accession>